<feature type="domain" description="DUF4209" evidence="2">
    <location>
        <begin position="497"/>
        <end position="587"/>
    </location>
</feature>
<evidence type="ECO:0000256" key="1">
    <source>
        <dbReference type="SAM" id="MobiDB-lite"/>
    </source>
</evidence>
<sequence length="644" mass="69843">MSGMDPNGDVIDPSWWEAVLSSIGLFEPPELLSGYFERAASDPAVTGLHELVLQVLATASSAMLDPENWLEPFTPAMRFHDKRTVVPSDMNDAQVALLTRLVPMIKRDVLRARAADVAWVYGDRSDIAMIDNAIDAYRAAPLTGDVWFTVGRDSWIRAFTFVARRGGDGKARVDEMSAALKAKILAGEVSDGYMTVQLASALRQHGSVDVSERRAVCDALIALAEQSLATPRLSRHLYREAAAWLRGADGPALNATTHRIANTYIAEADSRIEADPDAGALVEGIFLEKAIAVLLTLPRSYRLSNDLDKLVAALRVRLHESRESSVEQMTSIRSDPVDLTEAVSDARSRVSGHADKFDALAAFATLAPPMDEASTRESAVKMIEGSIGHALASSTISSDFRKVAARSGSLGAADEKAIWSEMVRVVFFNSQAVGTGCILPAQEVLTTEHQFDLQYLVSLCSESPAVPQGHEVLWGNGLALGMGGNYGSAVSILVPQLEQVIRVMLKRRATYTLFVDDQGLESEKSLNALLDMAETTEIFGAGMVMEMKAILVVQGGPNLRNDVAHGLLTDRDAWSYSALFMWWFCLRLVMHPVIAMADRHRRQASATSAEHAATKTETNSGEGSIEPGDTEGASDLDTLTILER</sequence>
<accession>A0A5N5DYA3</accession>
<name>A0A5N5DYA3_RHOER</name>
<comment type="caution">
    <text evidence="4">The sequence shown here is derived from an EMBL/GenBank/DDBJ whole genome shotgun (WGS) entry which is preliminary data.</text>
</comment>
<organism evidence="4 5">
    <name type="scientific">Rhodococcus erythropolis</name>
    <name type="common">Arthrobacter picolinophilus</name>
    <dbReference type="NCBI Taxonomy" id="1833"/>
    <lineage>
        <taxon>Bacteria</taxon>
        <taxon>Bacillati</taxon>
        <taxon>Actinomycetota</taxon>
        <taxon>Actinomycetes</taxon>
        <taxon>Mycobacteriales</taxon>
        <taxon>Nocardiaceae</taxon>
        <taxon>Rhodococcus</taxon>
        <taxon>Rhodococcus erythropolis group</taxon>
    </lineage>
</organism>
<dbReference type="Pfam" id="PF24098">
    <property type="entry name" value="DUF7380"/>
    <property type="match status" value="1"/>
</dbReference>
<protein>
    <submittedName>
        <fullName evidence="4">Uncharacterized protein</fullName>
    </submittedName>
</protein>
<feature type="domain" description="DUF7380" evidence="3">
    <location>
        <begin position="11"/>
        <end position="167"/>
    </location>
</feature>
<evidence type="ECO:0000313" key="5">
    <source>
        <dbReference type="Proteomes" id="UP000325576"/>
    </source>
</evidence>
<evidence type="ECO:0000313" key="4">
    <source>
        <dbReference type="EMBL" id="KAB2582877.1"/>
    </source>
</evidence>
<dbReference type="AlphaFoldDB" id="A0A5N5DYA3"/>
<gene>
    <name evidence="4" type="ORF">BS297_23485</name>
</gene>
<feature type="region of interest" description="Disordered" evidence="1">
    <location>
        <begin position="605"/>
        <end position="644"/>
    </location>
</feature>
<reference evidence="4 5" key="1">
    <citation type="journal article" date="2017" name="Poromechanics V (2013)">
        <title>Genomic Characterization of the Arsenic-Tolerant Actinobacterium, &lt;i&gt;Rhodococcus erythropolis&lt;/i&gt; S43.</title>
        <authorList>
            <person name="Retamal-Morales G."/>
            <person name="Mehnert M."/>
            <person name="Schwabe R."/>
            <person name="Tischler D."/>
            <person name="Schloemann M."/>
            <person name="Levican G.J."/>
        </authorList>
    </citation>
    <scope>NUCLEOTIDE SEQUENCE [LARGE SCALE GENOMIC DNA]</scope>
    <source>
        <strain evidence="4 5">S43</strain>
    </source>
</reference>
<evidence type="ECO:0000259" key="3">
    <source>
        <dbReference type="Pfam" id="PF24098"/>
    </source>
</evidence>
<dbReference type="Pfam" id="PF13910">
    <property type="entry name" value="DUF4209"/>
    <property type="match status" value="1"/>
</dbReference>
<dbReference type="InterPro" id="IPR055804">
    <property type="entry name" value="DUF7380"/>
</dbReference>
<dbReference type="EMBL" id="MRBO01000625">
    <property type="protein sequence ID" value="KAB2582877.1"/>
    <property type="molecule type" value="Genomic_DNA"/>
</dbReference>
<dbReference type="InterPro" id="IPR025209">
    <property type="entry name" value="DUF4209"/>
</dbReference>
<proteinExistence type="predicted"/>
<evidence type="ECO:0000259" key="2">
    <source>
        <dbReference type="Pfam" id="PF13910"/>
    </source>
</evidence>
<dbReference type="Proteomes" id="UP000325576">
    <property type="component" value="Unassembled WGS sequence"/>
</dbReference>